<protein>
    <submittedName>
        <fullName evidence="3">Uncharacterized protein</fullName>
    </submittedName>
</protein>
<organism evidence="3 4">
    <name type="scientific">Striga hermonthica</name>
    <name type="common">Purple witchweed</name>
    <name type="synonym">Buchnera hermonthica</name>
    <dbReference type="NCBI Taxonomy" id="68872"/>
    <lineage>
        <taxon>Eukaryota</taxon>
        <taxon>Viridiplantae</taxon>
        <taxon>Streptophyta</taxon>
        <taxon>Embryophyta</taxon>
        <taxon>Tracheophyta</taxon>
        <taxon>Spermatophyta</taxon>
        <taxon>Magnoliopsida</taxon>
        <taxon>eudicotyledons</taxon>
        <taxon>Gunneridae</taxon>
        <taxon>Pentapetalae</taxon>
        <taxon>asterids</taxon>
        <taxon>lamiids</taxon>
        <taxon>Lamiales</taxon>
        <taxon>Orobanchaceae</taxon>
        <taxon>Buchnereae</taxon>
        <taxon>Striga</taxon>
    </lineage>
</organism>
<dbReference type="EMBL" id="CACSLK010027752">
    <property type="protein sequence ID" value="CAA0827919.1"/>
    <property type="molecule type" value="Genomic_DNA"/>
</dbReference>
<proteinExistence type="predicted"/>
<comment type="caution">
    <text evidence="3">The sequence shown here is derived from an EMBL/GenBank/DDBJ whole genome shotgun (WGS) entry which is preliminary data.</text>
</comment>
<dbReference type="AlphaFoldDB" id="A0A9N7N6U9"/>
<sequence length="244" mass="28701">MGNSVGSLFSGLGRAVDKVLGHPLEFLSGKSCNSVCAPTWDFICYVENFCVAQLLKFVMVAMLVYFVLLFLYLLYNLGICQCVCCTIFRITWACFSTCFSSFDFCCSCLCYKLRTIRRSRKRRRRRRNKDIEEFDGQTSPYISSEDDEYELEDKSIDRHFDHRGSRFSRRRNYKDEHLRRSLRPTNHRARVELFSGHLHGKRGVKHSIELRHDSLHDHIRVNRSSKFSQKGSKGKNGIHRHRRR</sequence>
<accession>A0A9N7N6U9</accession>
<keyword evidence="2" id="KW-1133">Transmembrane helix</keyword>
<dbReference type="PANTHER" id="PTHR35278:SF1">
    <property type="entry name" value="F8K7.16"/>
    <property type="match status" value="1"/>
</dbReference>
<reference evidence="3" key="1">
    <citation type="submission" date="2019-12" db="EMBL/GenBank/DDBJ databases">
        <authorList>
            <person name="Scholes J."/>
        </authorList>
    </citation>
    <scope>NUCLEOTIDE SEQUENCE</scope>
</reference>
<evidence type="ECO:0000256" key="2">
    <source>
        <dbReference type="SAM" id="Phobius"/>
    </source>
</evidence>
<keyword evidence="2" id="KW-0472">Membrane</keyword>
<dbReference type="OrthoDB" id="1916120at2759"/>
<evidence type="ECO:0000313" key="3">
    <source>
        <dbReference type="EMBL" id="CAA0827919.1"/>
    </source>
</evidence>
<evidence type="ECO:0000313" key="4">
    <source>
        <dbReference type="Proteomes" id="UP001153555"/>
    </source>
</evidence>
<keyword evidence="2" id="KW-0812">Transmembrane</keyword>
<dbReference type="Proteomes" id="UP001153555">
    <property type="component" value="Unassembled WGS sequence"/>
</dbReference>
<feature type="region of interest" description="Disordered" evidence="1">
    <location>
        <begin position="220"/>
        <end position="244"/>
    </location>
</feature>
<name>A0A9N7N6U9_STRHE</name>
<evidence type="ECO:0000256" key="1">
    <source>
        <dbReference type="SAM" id="MobiDB-lite"/>
    </source>
</evidence>
<dbReference type="PANTHER" id="PTHR35278">
    <property type="entry name" value="TRANSMEMBRANE PROTEIN-RELATED"/>
    <property type="match status" value="1"/>
</dbReference>
<gene>
    <name evidence="3" type="ORF">SHERM_23614</name>
</gene>
<feature type="compositionally biased region" description="Basic residues" evidence="1">
    <location>
        <begin position="232"/>
        <end position="244"/>
    </location>
</feature>
<feature type="transmembrane region" description="Helical" evidence="2">
    <location>
        <begin position="57"/>
        <end position="75"/>
    </location>
</feature>
<keyword evidence="4" id="KW-1185">Reference proteome</keyword>